<protein>
    <submittedName>
        <fullName evidence="1">Uncharacterized protein</fullName>
    </submittedName>
</protein>
<accession>A0A256GYT8</accession>
<dbReference type="AlphaFoldDB" id="A0A256GYT8"/>
<evidence type="ECO:0000313" key="2">
    <source>
        <dbReference type="Proteomes" id="UP000216363"/>
    </source>
</evidence>
<name>A0A256GYT8_9HYPH</name>
<dbReference type="Proteomes" id="UP000216363">
    <property type="component" value="Unassembled WGS sequence"/>
</dbReference>
<evidence type="ECO:0000313" key="1">
    <source>
        <dbReference type="EMBL" id="OYR32322.1"/>
    </source>
</evidence>
<organism evidence="1 2">
    <name type="scientific">Brucella lupini</name>
    <dbReference type="NCBI Taxonomy" id="255457"/>
    <lineage>
        <taxon>Bacteria</taxon>
        <taxon>Pseudomonadati</taxon>
        <taxon>Pseudomonadota</taxon>
        <taxon>Alphaproteobacteria</taxon>
        <taxon>Hyphomicrobiales</taxon>
        <taxon>Brucellaceae</taxon>
        <taxon>Brucella/Ochrobactrum group</taxon>
        <taxon>Brucella</taxon>
    </lineage>
</organism>
<sequence length="56" mass="6181">MYQILCLTISGFVLVAIYSFYDREKPGLSYSASNGCICDKNRQPISACLDVCQPAN</sequence>
<gene>
    <name evidence="1" type="ORF">CES86_0290</name>
</gene>
<reference evidence="1 2" key="1">
    <citation type="submission" date="2017-07" db="EMBL/GenBank/DDBJ databases">
        <title>Draft genome of Ochrobactrum lupini type strain LUP21.</title>
        <authorList>
            <person name="Krzyzanowska D.M."/>
            <person name="Jafra S."/>
        </authorList>
    </citation>
    <scope>NUCLEOTIDE SEQUENCE [LARGE SCALE GENOMIC DNA]</scope>
    <source>
        <strain evidence="1 2">LUP21</strain>
    </source>
</reference>
<proteinExistence type="predicted"/>
<dbReference type="EMBL" id="NNRN01000030">
    <property type="protein sequence ID" value="OYR32322.1"/>
    <property type="molecule type" value="Genomic_DNA"/>
</dbReference>
<comment type="caution">
    <text evidence="1">The sequence shown here is derived from an EMBL/GenBank/DDBJ whole genome shotgun (WGS) entry which is preliminary data.</text>
</comment>